<protein>
    <submittedName>
        <fullName evidence="1">Uncharacterized protein</fullName>
    </submittedName>
</protein>
<evidence type="ECO:0000313" key="2">
    <source>
        <dbReference type="Proteomes" id="UP001183176"/>
    </source>
</evidence>
<gene>
    <name evidence="1" type="ORF">RM423_01810</name>
</gene>
<dbReference type="EMBL" id="JAVREH010000002">
    <property type="protein sequence ID" value="MDT0260126.1"/>
    <property type="molecule type" value="Genomic_DNA"/>
</dbReference>
<evidence type="ECO:0000313" key="1">
    <source>
        <dbReference type="EMBL" id="MDT0260126.1"/>
    </source>
</evidence>
<dbReference type="RefSeq" id="WP_311421288.1">
    <property type="nucleotide sequence ID" value="NZ_JAVREH010000002.1"/>
</dbReference>
<dbReference type="Proteomes" id="UP001183176">
    <property type="component" value="Unassembled WGS sequence"/>
</dbReference>
<reference evidence="2" key="1">
    <citation type="submission" date="2023-07" db="EMBL/GenBank/DDBJ databases">
        <title>30 novel species of actinomycetes from the DSMZ collection.</title>
        <authorList>
            <person name="Nouioui I."/>
        </authorList>
    </citation>
    <scope>NUCLEOTIDE SEQUENCE [LARGE SCALE GENOMIC DNA]</scope>
    <source>
        <strain evidence="2">DSM 44399</strain>
    </source>
</reference>
<name>A0ABU2J574_9ACTN</name>
<accession>A0ABU2J574</accession>
<proteinExistence type="predicted"/>
<organism evidence="1 2">
    <name type="scientific">Jatrophihabitans lederbergiae</name>
    <dbReference type="NCBI Taxonomy" id="3075547"/>
    <lineage>
        <taxon>Bacteria</taxon>
        <taxon>Bacillati</taxon>
        <taxon>Actinomycetota</taxon>
        <taxon>Actinomycetes</taxon>
        <taxon>Jatrophihabitantales</taxon>
        <taxon>Jatrophihabitantaceae</taxon>
        <taxon>Jatrophihabitans</taxon>
    </lineage>
</organism>
<keyword evidence="2" id="KW-1185">Reference proteome</keyword>
<comment type="caution">
    <text evidence="1">The sequence shown here is derived from an EMBL/GenBank/DDBJ whole genome shotgun (WGS) entry which is preliminary data.</text>
</comment>
<sequence length="134" mass="14390">MDSHLHALELPAFELDCRDWLIARPDEGSVPEEIGGAPVVAVLSTVVIGAEEITPASAVLSIGLLDEPVDAVRIDDDSPVAELIDFDVVVGSARYVVPAPDGQLALLAEFSGARDCGELMERFRQLMTSFRWAS</sequence>